<keyword evidence="3" id="KW-1185">Reference proteome</keyword>
<dbReference type="STRING" id="1300347.I601_3754"/>
<gene>
    <name evidence="2" type="primary">wzc</name>
    <name evidence="2" type="ORF">I601_3754</name>
</gene>
<accession>A0A1A9GRB2</accession>
<dbReference type="GO" id="GO:0016301">
    <property type="term" value="F:kinase activity"/>
    <property type="evidence" value="ECO:0007669"/>
    <property type="project" value="UniProtKB-KW"/>
</dbReference>
<evidence type="ECO:0000256" key="1">
    <source>
        <dbReference type="SAM" id="Phobius"/>
    </source>
</evidence>
<keyword evidence="1" id="KW-0812">Transmembrane</keyword>
<dbReference type="Gene3D" id="3.40.50.300">
    <property type="entry name" value="P-loop containing nucleotide triphosphate hydrolases"/>
    <property type="match status" value="1"/>
</dbReference>
<dbReference type="PATRIC" id="fig|1300347.3.peg.3760"/>
<keyword evidence="2" id="KW-0418">Kinase</keyword>
<dbReference type="InterPro" id="IPR050445">
    <property type="entry name" value="Bact_polysacc_biosynth/exp"/>
</dbReference>
<reference evidence="2 3" key="1">
    <citation type="submission" date="2016-03" db="EMBL/GenBank/DDBJ databases">
        <title>Complete genome sequence of a soil Actinobacterium, Nocardioides dokdonensis FR1436.</title>
        <authorList>
            <person name="Kwon S.-K."/>
            <person name="Kim K."/>
            <person name="Kim J.F."/>
        </authorList>
    </citation>
    <scope>NUCLEOTIDE SEQUENCE [LARGE SCALE GENOMIC DNA]</scope>
    <source>
        <strain evidence="2 3">FR1436</strain>
    </source>
</reference>
<dbReference type="KEGG" id="ndk:I601_3754"/>
<dbReference type="PANTHER" id="PTHR32309">
    <property type="entry name" value="TYROSINE-PROTEIN KINASE"/>
    <property type="match status" value="1"/>
</dbReference>
<dbReference type="PANTHER" id="PTHR32309:SF31">
    <property type="entry name" value="CAPSULAR EXOPOLYSACCHARIDE FAMILY"/>
    <property type="match status" value="1"/>
</dbReference>
<feature type="transmembrane region" description="Helical" evidence="1">
    <location>
        <begin position="16"/>
        <end position="36"/>
    </location>
</feature>
<dbReference type="OrthoDB" id="9812433at2"/>
<name>A0A1A9GRB2_9ACTN</name>
<dbReference type="InterPro" id="IPR027417">
    <property type="entry name" value="P-loop_NTPase"/>
</dbReference>
<keyword evidence="1" id="KW-0472">Membrane</keyword>
<evidence type="ECO:0000313" key="2">
    <source>
        <dbReference type="EMBL" id="ANH40153.1"/>
    </source>
</evidence>
<feature type="transmembrane region" description="Helical" evidence="1">
    <location>
        <begin position="164"/>
        <end position="184"/>
    </location>
</feature>
<keyword evidence="2" id="KW-0808">Transferase</keyword>
<organism evidence="2 3">
    <name type="scientific">Nocardioides dokdonensis FR1436</name>
    <dbReference type="NCBI Taxonomy" id="1300347"/>
    <lineage>
        <taxon>Bacteria</taxon>
        <taxon>Bacillati</taxon>
        <taxon>Actinomycetota</taxon>
        <taxon>Actinomycetes</taxon>
        <taxon>Propionibacteriales</taxon>
        <taxon>Nocardioidaceae</taxon>
        <taxon>Nocardioides</taxon>
    </lineage>
</organism>
<protein>
    <submittedName>
        <fullName evidence="2">Tyrosine-protein kinase wzc</fullName>
        <ecNumber evidence="2">2.7.10.-</ecNumber>
    </submittedName>
</protein>
<keyword evidence="1" id="KW-1133">Transmembrane helix</keyword>
<dbReference type="SUPFAM" id="SSF52540">
    <property type="entry name" value="P-loop containing nucleoside triphosphate hydrolases"/>
    <property type="match status" value="1"/>
</dbReference>
<dbReference type="Proteomes" id="UP000077868">
    <property type="component" value="Chromosome"/>
</dbReference>
<proteinExistence type="predicted"/>
<sequence length="438" mass="44646">MNAPPFLAVLQRALRFRWAVVLAVLVPAAVVGVLAVETRADEATVVTVVGVSPESADVVSTDAVQLGLGRYSVALTSPEVLREVADDTGIDATTLDAAIDVTASQEAGNLTVRVSLPELAQATAVARAVTAQAVRIGEEDPLADAGVLADVRSEKPGLLSSPRVLELLLVLAALLAGLAVAFALEALRPRVRTGGDAAGAAGGPVLGSLPAFTTSWPRRGVAPDSEILASARSLRAGYLTTVGSVPPGPVLVVGCRAGDGASTASFLLARTLSDRGGSSLVLDLDLDRAGLSTTIGAAGHHLLGDVLAERLDLGEAVHREGDVSVLTTEPMRGVDELIDRRLPEILKQAADRYDVVLCDSAPLGVGEISEVVAAHASSAVVVVRSGTPVAHVAGTAARLQRLGVPVRGVVLNCATRAQADAPGLQSAGPEDSGADRRD</sequence>
<dbReference type="EMBL" id="CP015079">
    <property type="protein sequence ID" value="ANH40153.1"/>
    <property type="molecule type" value="Genomic_DNA"/>
</dbReference>
<evidence type="ECO:0000313" key="3">
    <source>
        <dbReference type="Proteomes" id="UP000077868"/>
    </source>
</evidence>
<dbReference type="AlphaFoldDB" id="A0A1A9GRB2"/>
<dbReference type="EC" id="2.7.10.-" evidence="2"/>
<dbReference type="RefSeq" id="WP_068113080.1">
    <property type="nucleotide sequence ID" value="NZ_CP015079.1"/>
</dbReference>